<dbReference type="SUPFAM" id="SSF48452">
    <property type="entry name" value="TPR-like"/>
    <property type="match status" value="1"/>
</dbReference>
<sequence>MKSSPATSPELKSRSLGIGKKLLFAVVATAGFVVAIELLLAATMPSRQASLEDPYVGFAGSLPLLEEQQDSTGRGLVRFNRAKLVWFNNQSFLADKPPRTYRIVCLGGSTTFGRPFDDSTSFCGWLRHLLPMVDDERNWEVINAGGISYASYRVARVMQEFSPYEVDLFILYTGQNEFLEQRTYGDLMGPPTLTARISRFALATHLGRLASDLVERFETPQDDAASKTLLSGEVDEILNHTIGPVDYDRDDAWHRGVESHFRLNLHRMCDIASAAGARLVLVNPASNLRDCAPFKSSFDASLSEAETAALSEQLRQAKTALQVGDAEGGLQRLIPIAATDPRNAEVQFLLGNGLLAEEQPETALAAMQNAIDEDVCPLRATRPIKRILREVARRDDVIQVDFEKKLSDHVEAEIGHRCLGNESFLDHVHPSIEAHGLLARAIIAALVREHVVQRTPTTEEVGRAGRTIEGGIDRRAQTIAFRNLAKVMHWAGKFDEASRSARDALRLSPTDLESRFVLADSLANSGQEDAALDQYRTLFQTGTFDRALLPYGELLAERGENSAAKAYLMEAIFATQGQTQAHAFRSLGRLHERLGEDALAQECFDAAATIQSSPPSSAANRTAPPLVTP</sequence>
<gene>
    <name evidence="5" type="ORF">FYK55_13350</name>
</gene>
<comment type="caution">
    <text evidence="5">The sequence shown here is derived from an EMBL/GenBank/DDBJ whole genome shotgun (WGS) entry which is preliminary data.</text>
</comment>
<keyword evidence="2 3" id="KW-0802">TPR repeat</keyword>
<dbReference type="InterPro" id="IPR011990">
    <property type="entry name" value="TPR-like_helical_dom_sf"/>
</dbReference>
<evidence type="ECO:0000256" key="1">
    <source>
        <dbReference type="ARBA" id="ARBA00022737"/>
    </source>
</evidence>
<dbReference type="Proteomes" id="UP000324479">
    <property type="component" value="Unassembled WGS sequence"/>
</dbReference>
<dbReference type="InterPro" id="IPR036514">
    <property type="entry name" value="SGNH_hydro_sf"/>
</dbReference>
<feature type="repeat" description="TPR" evidence="3">
    <location>
        <begin position="478"/>
        <end position="511"/>
    </location>
</feature>
<keyword evidence="1" id="KW-0677">Repeat</keyword>
<evidence type="ECO:0000256" key="4">
    <source>
        <dbReference type="SAM" id="MobiDB-lite"/>
    </source>
</evidence>
<proteinExistence type="predicted"/>
<dbReference type="Gene3D" id="3.40.50.1110">
    <property type="entry name" value="SGNH hydrolase"/>
    <property type="match status" value="1"/>
</dbReference>
<name>A0A5M6D9E6_9BACT</name>
<dbReference type="GO" id="GO:0016788">
    <property type="term" value="F:hydrolase activity, acting on ester bonds"/>
    <property type="evidence" value="ECO:0007669"/>
    <property type="project" value="UniProtKB-ARBA"/>
</dbReference>
<dbReference type="SUPFAM" id="SSF52266">
    <property type="entry name" value="SGNH hydrolase"/>
    <property type="match status" value="1"/>
</dbReference>
<dbReference type="PANTHER" id="PTHR45586:SF1">
    <property type="entry name" value="LIPOPOLYSACCHARIDE ASSEMBLY PROTEIN B"/>
    <property type="match status" value="1"/>
</dbReference>
<feature type="region of interest" description="Disordered" evidence="4">
    <location>
        <begin position="610"/>
        <end position="629"/>
    </location>
</feature>
<dbReference type="AlphaFoldDB" id="A0A5M6D9E6"/>
<accession>A0A5M6D9E6</accession>
<keyword evidence="6" id="KW-1185">Reference proteome</keyword>
<evidence type="ECO:0000256" key="3">
    <source>
        <dbReference type="PROSITE-ProRule" id="PRU00339"/>
    </source>
</evidence>
<dbReference type="PROSITE" id="PS50005">
    <property type="entry name" value="TPR"/>
    <property type="match status" value="1"/>
</dbReference>
<reference evidence="5 6" key="1">
    <citation type="submission" date="2019-08" db="EMBL/GenBank/DDBJ databases">
        <authorList>
            <person name="Dhanesh K."/>
            <person name="Kumar G."/>
            <person name="Sasikala C."/>
            <person name="Venkata Ramana C."/>
        </authorList>
    </citation>
    <scope>NUCLEOTIDE SEQUENCE [LARGE SCALE GENOMIC DNA]</scope>
    <source>
        <strain evidence="5 6">JC645</strain>
    </source>
</reference>
<evidence type="ECO:0000313" key="5">
    <source>
        <dbReference type="EMBL" id="KAA5543256.1"/>
    </source>
</evidence>
<dbReference type="PANTHER" id="PTHR45586">
    <property type="entry name" value="TPR REPEAT-CONTAINING PROTEIN PA4667"/>
    <property type="match status" value="1"/>
</dbReference>
<dbReference type="SMART" id="SM00028">
    <property type="entry name" value="TPR"/>
    <property type="match status" value="3"/>
</dbReference>
<dbReference type="InterPro" id="IPR051012">
    <property type="entry name" value="CellSynth/LPSAsmb/PSIAsmb"/>
</dbReference>
<dbReference type="Gene3D" id="1.25.40.10">
    <property type="entry name" value="Tetratricopeptide repeat domain"/>
    <property type="match status" value="1"/>
</dbReference>
<protein>
    <submittedName>
        <fullName evidence="5">O-GlcNAc transferase</fullName>
    </submittedName>
</protein>
<organism evidence="5 6">
    <name type="scientific">Roseiconus nitratireducens</name>
    <dbReference type="NCBI Taxonomy" id="2605748"/>
    <lineage>
        <taxon>Bacteria</taxon>
        <taxon>Pseudomonadati</taxon>
        <taxon>Planctomycetota</taxon>
        <taxon>Planctomycetia</taxon>
        <taxon>Pirellulales</taxon>
        <taxon>Pirellulaceae</taxon>
        <taxon>Roseiconus</taxon>
    </lineage>
</organism>
<evidence type="ECO:0000256" key="2">
    <source>
        <dbReference type="ARBA" id="ARBA00022803"/>
    </source>
</evidence>
<dbReference type="InterPro" id="IPR019734">
    <property type="entry name" value="TPR_rpt"/>
</dbReference>
<dbReference type="EMBL" id="VWOX01000006">
    <property type="protein sequence ID" value="KAA5543256.1"/>
    <property type="molecule type" value="Genomic_DNA"/>
</dbReference>
<dbReference type="GO" id="GO:0016740">
    <property type="term" value="F:transferase activity"/>
    <property type="evidence" value="ECO:0007669"/>
    <property type="project" value="UniProtKB-KW"/>
</dbReference>
<dbReference type="RefSeq" id="WP_150076921.1">
    <property type="nucleotide sequence ID" value="NZ_VWOX01000006.1"/>
</dbReference>
<evidence type="ECO:0000313" key="6">
    <source>
        <dbReference type="Proteomes" id="UP000324479"/>
    </source>
</evidence>
<dbReference type="Pfam" id="PF13432">
    <property type="entry name" value="TPR_16"/>
    <property type="match status" value="1"/>
</dbReference>
<feature type="compositionally biased region" description="Polar residues" evidence="4">
    <location>
        <begin position="610"/>
        <end position="620"/>
    </location>
</feature>
<keyword evidence="5" id="KW-0808">Transferase</keyword>